<dbReference type="PANTHER" id="PTHR35136">
    <property type="entry name" value="CYCLOEUCALENOL CYCLOISOMERASE"/>
    <property type="match status" value="1"/>
</dbReference>
<name>K8EI15_9CHLO</name>
<keyword evidence="1" id="KW-0812">Transmembrane</keyword>
<evidence type="ECO:0000256" key="1">
    <source>
        <dbReference type="SAM" id="Phobius"/>
    </source>
</evidence>
<dbReference type="EMBL" id="FO082271">
    <property type="protein sequence ID" value="CCO17666.1"/>
    <property type="molecule type" value="Genomic_DNA"/>
</dbReference>
<dbReference type="Proteomes" id="UP000198341">
    <property type="component" value="Chromosome 8"/>
</dbReference>
<evidence type="ECO:0000313" key="2">
    <source>
        <dbReference type="EMBL" id="CCO17666.1"/>
    </source>
</evidence>
<feature type="transmembrane region" description="Helical" evidence="1">
    <location>
        <begin position="140"/>
        <end position="157"/>
    </location>
</feature>
<keyword evidence="1" id="KW-0472">Membrane</keyword>
<dbReference type="InterPro" id="IPR020532">
    <property type="entry name" value="Cycloeucalenol_cycloisomerase"/>
</dbReference>
<feature type="transmembrane region" description="Helical" evidence="1">
    <location>
        <begin position="73"/>
        <end position="94"/>
    </location>
</feature>
<gene>
    <name evidence="2" type="ORF">Bathy08g04310</name>
</gene>
<feature type="transmembrane region" description="Helical" evidence="1">
    <location>
        <begin position="100"/>
        <end position="119"/>
    </location>
</feature>
<dbReference type="KEGG" id="bpg:Bathy08g04310"/>
<dbReference type="OrthoDB" id="2111841at2759"/>
<evidence type="ECO:0008006" key="4">
    <source>
        <dbReference type="Google" id="ProtNLM"/>
    </source>
</evidence>
<keyword evidence="1" id="KW-1133">Transmembrane helix</keyword>
<feature type="transmembrane region" description="Helical" evidence="1">
    <location>
        <begin position="12"/>
        <end position="31"/>
    </location>
</feature>
<reference evidence="2 3" key="1">
    <citation type="submission" date="2011-10" db="EMBL/GenBank/DDBJ databases">
        <authorList>
            <person name="Genoscope - CEA"/>
        </authorList>
    </citation>
    <scope>NUCLEOTIDE SEQUENCE [LARGE SCALE GENOMIC DNA]</scope>
    <source>
        <strain evidence="2 3">RCC 1105</strain>
    </source>
</reference>
<dbReference type="STRING" id="41875.K8EI15"/>
<feature type="transmembrane region" description="Helical" evidence="1">
    <location>
        <begin position="246"/>
        <end position="268"/>
    </location>
</feature>
<dbReference type="RefSeq" id="XP_007511545.1">
    <property type="nucleotide sequence ID" value="XM_007511483.1"/>
</dbReference>
<proteinExistence type="predicted"/>
<dbReference type="GeneID" id="19014410"/>
<dbReference type="PANTHER" id="PTHR35136:SF1">
    <property type="entry name" value="CYCLOEUCALENOL CYCLOISOMERASE"/>
    <property type="match status" value="1"/>
</dbReference>
<feature type="transmembrane region" description="Helical" evidence="1">
    <location>
        <begin position="289"/>
        <end position="311"/>
    </location>
</feature>
<dbReference type="GO" id="GO:0047793">
    <property type="term" value="F:cycloeucalenol cycloisomerase activity"/>
    <property type="evidence" value="ECO:0007669"/>
    <property type="project" value="InterPro"/>
</dbReference>
<keyword evidence="3" id="KW-1185">Reference proteome</keyword>
<protein>
    <recommendedName>
        <fullName evidence="4">Cycloeucalenol cycloisomerase</fullName>
    </recommendedName>
</protein>
<feature type="transmembrane region" description="Helical" evidence="1">
    <location>
        <begin position="177"/>
        <end position="193"/>
    </location>
</feature>
<organism evidence="2 3">
    <name type="scientific">Bathycoccus prasinos</name>
    <dbReference type="NCBI Taxonomy" id="41875"/>
    <lineage>
        <taxon>Eukaryota</taxon>
        <taxon>Viridiplantae</taxon>
        <taxon>Chlorophyta</taxon>
        <taxon>Mamiellophyceae</taxon>
        <taxon>Mamiellales</taxon>
        <taxon>Bathycoccaceae</taxon>
        <taxon>Bathycoccus</taxon>
    </lineage>
</organism>
<accession>K8EI15</accession>
<evidence type="ECO:0000313" key="3">
    <source>
        <dbReference type="Proteomes" id="UP000198341"/>
    </source>
</evidence>
<dbReference type="eggNOG" id="ENOG502QPR8">
    <property type="taxonomic scope" value="Eukaryota"/>
</dbReference>
<sequence length="319" mass="36959">MTSNDTTIQTTMTKIFCSIFLVCFTLGRFLTTKKEKKNATSRRTAARASSSSYSSFSSFQCQTNPSKKAAEKFTFTVSLCWITSIAIIILLKLYEGFTRWHYLLYCGACALPYVVYPLWKPFEEDKGVPVWERYVVKANAWIGILSFVGNYIWTHYFYSVLNAKYTFDAHRLNDVPISMYLMTHAYFMFYHAMTNSILRKIKTSYEKDVFRDVFYATVVAALAYTTAFMETLTICAFPYWEFTNRNMAYTLGSAFYGIYFIVSFPMFLMVDEDVTTAKGKKNTYSMWRVVWESLGSCMLVTLLLDFVRIGLTDVSFTMK</sequence>
<dbReference type="AlphaFoldDB" id="K8EI15"/>
<feature type="transmembrane region" description="Helical" evidence="1">
    <location>
        <begin position="213"/>
        <end position="240"/>
    </location>
</feature>